<dbReference type="RefSeq" id="WP_170166263.1">
    <property type="nucleotide sequence ID" value="NZ_QLTT01000001.1"/>
</dbReference>
<protein>
    <submittedName>
        <fullName evidence="2">Uncharacterized protein</fullName>
    </submittedName>
</protein>
<dbReference type="EMBL" id="QLTT01000001">
    <property type="protein sequence ID" value="RAS69748.1"/>
    <property type="molecule type" value="Genomic_DNA"/>
</dbReference>
<keyword evidence="3" id="KW-1185">Reference proteome</keyword>
<dbReference type="Proteomes" id="UP000248714">
    <property type="component" value="Unassembled WGS sequence"/>
</dbReference>
<sequence>MGDGKVGEADQHGARSCPTTASHAPRSATCTDVLFGTHNHADKPEAINRNYAGVLPIWDRLFGTFHLPDRYPLRYGADRPVPNGWWGQMIDPLRRRRDPGGSAALRSSSWT</sequence>
<feature type="region of interest" description="Disordered" evidence="1">
    <location>
        <begin position="1"/>
        <end position="25"/>
    </location>
</feature>
<accession>A0ABX9EFT2</accession>
<evidence type="ECO:0000313" key="3">
    <source>
        <dbReference type="Proteomes" id="UP000248714"/>
    </source>
</evidence>
<organism evidence="2 3">
    <name type="scientific">Lentzea atacamensis</name>
    <dbReference type="NCBI Taxonomy" id="531938"/>
    <lineage>
        <taxon>Bacteria</taxon>
        <taxon>Bacillati</taxon>
        <taxon>Actinomycetota</taxon>
        <taxon>Actinomycetes</taxon>
        <taxon>Pseudonocardiales</taxon>
        <taxon>Pseudonocardiaceae</taxon>
        <taxon>Lentzea</taxon>
    </lineage>
</organism>
<comment type="caution">
    <text evidence="2">The sequence shown here is derived from an EMBL/GenBank/DDBJ whole genome shotgun (WGS) entry which is preliminary data.</text>
</comment>
<evidence type="ECO:0000313" key="2">
    <source>
        <dbReference type="EMBL" id="RAS69748.1"/>
    </source>
</evidence>
<reference evidence="2 3" key="1">
    <citation type="submission" date="2018-06" db="EMBL/GenBank/DDBJ databases">
        <title>Genomic Encyclopedia of Type Strains, Phase IV (KMG-IV): sequencing the most valuable type-strain genomes for metagenomic binning, comparative biology and taxonomic classification.</title>
        <authorList>
            <person name="Goeker M."/>
        </authorList>
    </citation>
    <scope>NUCLEOTIDE SEQUENCE [LARGE SCALE GENOMIC DNA]</scope>
    <source>
        <strain evidence="2 3">DSM 45479</strain>
    </source>
</reference>
<proteinExistence type="predicted"/>
<gene>
    <name evidence="2" type="ORF">C8D87_10147</name>
</gene>
<evidence type="ECO:0000256" key="1">
    <source>
        <dbReference type="SAM" id="MobiDB-lite"/>
    </source>
</evidence>
<feature type="compositionally biased region" description="Basic and acidic residues" evidence="1">
    <location>
        <begin position="1"/>
        <end position="13"/>
    </location>
</feature>
<name>A0ABX9EFT2_9PSEU</name>